<feature type="region of interest" description="Disordered" evidence="1">
    <location>
        <begin position="1"/>
        <end position="66"/>
    </location>
</feature>
<feature type="compositionally biased region" description="Basic residues" evidence="1">
    <location>
        <begin position="56"/>
        <end position="66"/>
    </location>
</feature>
<sequence length="241" mass="24777">MAVNRPSITPRKSTRHPAVIDTLGAAPTTTATPGRRSTASAGGRADLTAPAQHPTPPKRARKVALRGGKKTVVGAVAIAAAGAVGWSVLQPDESAPTTPAAPSAAALDELVTPTPTQAPEATQSPTAASNVGDACRTDRGDQKSGEGVIAAFEHAYYVTRSGQAARALAAPDSPLPAPEKIQAGIDTVPIGTNYCLRTITISGGHYSVVLSEMRPGQPATQFTQTITTKQIDGRWFVDVIT</sequence>
<keyword evidence="4" id="KW-1185">Reference proteome</keyword>
<gene>
    <name evidence="3" type="ORF">SAMN04490239_9305</name>
</gene>
<evidence type="ECO:0000256" key="1">
    <source>
        <dbReference type="SAM" id="MobiDB-lite"/>
    </source>
</evidence>
<feature type="compositionally biased region" description="Low complexity" evidence="1">
    <location>
        <begin position="24"/>
        <end position="41"/>
    </location>
</feature>
<evidence type="ECO:0000313" key="3">
    <source>
        <dbReference type="EMBL" id="SED92750.1"/>
    </source>
</evidence>
<evidence type="ECO:0000313" key="4">
    <source>
        <dbReference type="Proteomes" id="UP000183561"/>
    </source>
</evidence>
<evidence type="ECO:0000259" key="2">
    <source>
        <dbReference type="Pfam" id="PF26527"/>
    </source>
</evidence>
<feature type="compositionally biased region" description="Polar residues" evidence="1">
    <location>
        <begin position="1"/>
        <end position="11"/>
    </location>
</feature>
<feature type="domain" description="DUF8176" evidence="2">
    <location>
        <begin position="134"/>
        <end position="240"/>
    </location>
</feature>
<dbReference type="EMBL" id="FNSV01000006">
    <property type="protein sequence ID" value="SED92750.1"/>
    <property type="molecule type" value="Genomic_DNA"/>
</dbReference>
<protein>
    <recommendedName>
        <fullName evidence="2">DUF8176 domain-containing protein</fullName>
    </recommendedName>
</protein>
<dbReference type="Pfam" id="PF26527">
    <property type="entry name" value="DUF8176"/>
    <property type="match status" value="1"/>
</dbReference>
<reference evidence="4" key="1">
    <citation type="submission" date="2016-10" db="EMBL/GenBank/DDBJ databases">
        <authorList>
            <person name="Varghese N."/>
            <person name="Submissions S."/>
        </authorList>
    </citation>
    <scope>NUCLEOTIDE SEQUENCE [LARGE SCALE GENOMIC DNA]</scope>
    <source>
        <strain evidence="4">DSM 44498</strain>
    </source>
</reference>
<feature type="compositionally biased region" description="Low complexity" evidence="1">
    <location>
        <begin position="115"/>
        <end position="129"/>
    </location>
</feature>
<proteinExistence type="predicted"/>
<name>A0A1H5ENV8_9NOCA</name>
<dbReference type="Proteomes" id="UP000183561">
    <property type="component" value="Unassembled WGS sequence"/>
</dbReference>
<dbReference type="InterPro" id="IPR058489">
    <property type="entry name" value="DUF8176"/>
</dbReference>
<feature type="region of interest" description="Disordered" evidence="1">
    <location>
        <begin position="115"/>
        <end position="143"/>
    </location>
</feature>
<dbReference type="AlphaFoldDB" id="A0A1H5ENV8"/>
<organism evidence="3 4">
    <name type="scientific">Rhodococcus koreensis</name>
    <dbReference type="NCBI Taxonomy" id="99653"/>
    <lineage>
        <taxon>Bacteria</taxon>
        <taxon>Bacillati</taxon>
        <taxon>Actinomycetota</taxon>
        <taxon>Actinomycetes</taxon>
        <taxon>Mycobacteriales</taxon>
        <taxon>Nocardiaceae</taxon>
        <taxon>Rhodococcus</taxon>
    </lineage>
</organism>
<accession>A0A1H5ENV8</accession>